<name>A0A1D2MIB8_ORCCI</name>
<keyword evidence="2" id="KW-1185">Reference proteome</keyword>
<reference evidence="1 2" key="1">
    <citation type="journal article" date="2016" name="Genome Biol. Evol.">
        <title>Gene Family Evolution Reflects Adaptation to Soil Environmental Stressors in the Genome of the Collembolan Orchesella cincta.</title>
        <authorList>
            <person name="Faddeeva-Vakhrusheva A."/>
            <person name="Derks M.F."/>
            <person name="Anvar S.Y."/>
            <person name="Agamennone V."/>
            <person name="Suring W."/>
            <person name="Smit S."/>
            <person name="van Straalen N.M."/>
            <person name="Roelofs D."/>
        </authorList>
    </citation>
    <scope>NUCLEOTIDE SEQUENCE [LARGE SCALE GENOMIC DNA]</scope>
    <source>
        <tissue evidence="1">Mixed pool</tissue>
    </source>
</reference>
<dbReference type="PANTHER" id="PTHR13366">
    <property type="entry name" value="MALARIA ANTIGEN-RELATED"/>
    <property type="match status" value="1"/>
</dbReference>
<comment type="caution">
    <text evidence="1">The sequence shown here is derived from an EMBL/GenBank/DDBJ whole genome shotgun (WGS) entry which is preliminary data.</text>
</comment>
<evidence type="ECO:0000313" key="2">
    <source>
        <dbReference type="Proteomes" id="UP000094527"/>
    </source>
</evidence>
<evidence type="ECO:0000313" key="1">
    <source>
        <dbReference type="EMBL" id="ODM92584.1"/>
    </source>
</evidence>
<gene>
    <name evidence="1" type="ORF">Ocin01_14093</name>
</gene>
<dbReference type="EMBL" id="LJIJ01001195">
    <property type="protein sequence ID" value="ODM92584.1"/>
    <property type="molecule type" value="Genomic_DNA"/>
</dbReference>
<organism evidence="1 2">
    <name type="scientific">Orchesella cincta</name>
    <name type="common">Springtail</name>
    <name type="synonym">Podura cincta</name>
    <dbReference type="NCBI Taxonomy" id="48709"/>
    <lineage>
        <taxon>Eukaryota</taxon>
        <taxon>Metazoa</taxon>
        <taxon>Ecdysozoa</taxon>
        <taxon>Arthropoda</taxon>
        <taxon>Hexapoda</taxon>
        <taxon>Collembola</taxon>
        <taxon>Entomobryomorpha</taxon>
        <taxon>Entomobryoidea</taxon>
        <taxon>Orchesellidae</taxon>
        <taxon>Orchesellinae</taxon>
        <taxon>Orchesella</taxon>
    </lineage>
</organism>
<feature type="non-terminal residue" evidence="1">
    <location>
        <position position="1"/>
    </location>
</feature>
<sequence>LIDNLIMAQREGDKWHAKDILVSPRPGPKALFRNSTQTDWTRINEVPPLPEDIDDEKMTEKAISKKLSRNYYEKLWQCWNDLYVVFDLGCRLNLGRAKRAIKLTTNCFPTYLELMERRLTYAHYMKCPTDCMVEAIKCCVLVTTKMSKYVDPEYLEHGLDPEFLRKFDVHFQTLVATLIDNILNCSSALGSVMIDVLAAIGPFMWLRLPADVQKRIIPFLMSVTNADSKHVSSQVKSRVGRCFGKYIEFPWFRTNFPFLVEVFELCERFLLQSENAMKISYAWVFANWTDVVVSDYSSTDENFFDNDINLRILSTLLLYVDVPLKAKYNIGRACGNIFSWMHLQLLEIEVVRTAVRKLTDYLVSMIGTGQDYKLRWNCAYAVGNVLGNPIFFHYLEENVIAPIIKALSKWMVNSQNFKERAQCVASLRKVVDKDIYGERYALVWNHLCLSLSRLPIETCEGIQKFKSECILLFFHLINMLELKDFPRINDAVTGNMQHLRSLVDDFAGGIPMEQFDAVITANDYIKDVEQQLEMLPYEITASALADIVRLALHLHRGARRGSISST</sequence>
<dbReference type="InterPro" id="IPR052107">
    <property type="entry name" value="HEAT6"/>
</dbReference>
<dbReference type="AlphaFoldDB" id="A0A1D2MIB8"/>
<protein>
    <submittedName>
        <fullName evidence="1">HEAT repeat-containing protein 6</fullName>
    </submittedName>
</protein>
<dbReference type="InterPro" id="IPR016024">
    <property type="entry name" value="ARM-type_fold"/>
</dbReference>
<proteinExistence type="predicted"/>
<accession>A0A1D2MIB8</accession>
<dbReference type="Proteomes" id="UP000094527">
    <property type="component" value="Unassembled WGS sequence"/>
</dbReference>
<dbReference type="PANTHER" id="PTHR13366:SF0">
    <property type="entry name" value="HEAT REPEAT-CONTAINING PROTEIN 6"/>
    <property type="match status" value="1"/>
</dbReference>
<dbReference type="OrthoDB" id="66533at2759"/>
<dbReference type="SUPFAM" id="SSF48371">
    <property type="entry name" value="ARM repeat"/>
    <property type="match status" value="1"/>
</dbReference>